<dbReference type="SUPFAM" id="SSF54211">
    <property type="entry name" value="Ribosomal protein S5 domain 2-like"/>
    <property type="match status" value="1"/>
</dbReference>
<name>A0A543ATI1_9ACTN</name>
<dbReference type="PANTHER" id="PTHR11528">
    <property type="entry name" value="HEAT SHOCK PROTEIN 90 FAMILY MEMBER"/>
    <property type="match status" value="1"/>
</dbReference>
<dbReference type="PRINTS" id="PR00775">
    <property type="entry name" value="HEATSHOCK90"/>
</dbReference>
<dbReference type="NCBIfam" id="NF010683">
    <property type="entry name" value="PRK14083.1"/>
    <property type="match status" value="1"/>
</dbReference>
<gene>
    <name evidence="6" type="ORF">FB566_1394</name>
</gene>
<keyword evidence="3 5" id="KW-0067">ATP-binding</keyword>
<dbReference type="GO" id="GO:0051082">
    <property type="term" value="F:unfolded protein binding"/>
    <property type="evidence" value="ECO:0007669"/>
    <property type="project" value="InterPro"/>
</dbReference>
<protein>
    <submittedName>
        <fullName evidence="6">Molecular chaperone HtpG</fullName>
    </submittedName>
</protein>
<accession>A0A543ATI1</accession>
<dbReference type="FunCoup" id="A0A543ATI1">
    <property type="interactions" value="253"/>
</dbReference>
<keyword evidence="2 5" id="KW-0547">Nucleotide-binding</keyword>
<comment type="similarity">
    <text evidence="1">Belongs to the heat shock protein 90 family.</text>
</comment>
<dbReference type="Gene3D" id="3.30.230.80">
    <property type="match status" value="1"/>
</dbReference>
<dbReference type="InterPro" id="IPR020575">
    <property type="entry name" value="Hsp90_N"/>
</dbReference>
<evidence type="ECO:0000256" key="2">
    <source>
        <dbReference type="ARBA" id="ARBA00022741"/>
    </source>
</evidence>
<feature type="binding site" evidence="5">
    <location>
        <position position="80"/>
    </location>
    <ligand>
        <name>ATP</name>
        <dbReference type="ChEBI" id="CHEBI:30616"/>
    </ligand>
</feature>
<evidence type="ECO:0000313" key="6">
    <source>
        <dbReference type="EMBL" id="TQL75878.1"/>
    </source>
</evidence>
<comment type="caution">
    <text evidence="6">The sequence shown here is derived from an EMBL/GenBank/DDBJ whole genome shotgun (WGS) entry which is preliminary data.</text>
</comment>
<feature type="binding site" evidence="5">
    <location>
        <position position="41"/>
    </location>
    <ligand>
        <name>ATP</name>
        <dbReference type="ChEBI" id="CHEBI:30616"/>
    </ligand>
</feature>
<evidence type="ECO:0000256" key="4">
    <source>
        <dbReference type="ARBA" id="ARBA00023186"/>
    </source>
</evidence>
<keyword evidence="7" id="KW-1185">Reference proteome</keyword>
<dbReference type="InterPro" id="IPR036890">
    <property type="entry name" value="HATPase_C_sf"/>
</dbReference>
<dbReference type="EMBL" id="VFOW01000001">
    <property type="protein sequence ID" value="TQL75878.1"/>
    <property type="molecule type" value="Genomic_DNA"/>
</dbReference>
<dbReference type="Proteomes" id="UP000317043">
    <property type="component" value="Unassembled WGS sequence"/>
</dbReference>
<dbReference type="GO" id="GO:0005524">
    <property type="term" value="F:ATP binding"/>
    <property type="evidence" value="ECO:0007669"/>
    <property type="project" value="UniProtKB-KW"/>
</dbReference>
<dbReference type="InParanoid" id="A0A543ATI1"/>
<dbReference type="GO" id="GO:0140662">
    <property type="term" value="F:ATP-dependent protein folding chaperone"/>
    <property type="evidence" value="ECO:0007669"/>
    <property type="project" value="InterPro"/>
</dbReference>
<dbReference type="AlphaFoldDB" id="A0A543ATI1"/>
<sequence length="609" mass="66331">MTPEPPSSAERFQVDLRGVVEILSRHLYSSPRVFVRELIQNARDAIAARALHEGAGADGDPLGGRGIQIRVDGDDIVVSDDGLGLTGEEMRSLLATIGASSKREDLERVREDFLGRFGIGLLSCFLVADTIEVVSRSARTVDAPTMRWTGRSDGTYAISDSDEVLPAPGTRVRVRLRPEEVMWASPRRLTTLARDFARYLDVPVTVIDDSGAPVQISLRPAPEDLRPDEAAELCRTVFGFNPLSTLRLDIPMLGVRGLAYITPHRESTTGRAGDLVYSRGLLVAEDNTQLAPDWAYFARLILDAGSLPLTASRESFQETALTIEAAKQIGTMLRSHIVDLSRAHPDTFRRFVTAHSVGLRAMALDDPTMFRFVYDHVPFVTSRGERTLADLLDGTDSEPGTRVLHQSYTQRQFDALAPLANAQGVTVVDSSHVHEPQILQRLVEIRPEVRLETLSLSVLVAGADSPTDRELAQTVERAARMALPGQDIQVVDFGTEALVGLELPADDGWRPHSERNGGKASGWGAIFDEFSSTEEPRGPQLVLNVCSPLVRSLGEPLPAHVRTHVANTLRVLAVLHSGAPLLSHDHVILADSVAALVKTATETTGRGPR</sequence>
<feature type="binding site" evidence="5">
    <location>
        <position position="170"/>
    </location>
    <ligand>
        <name>ATP</name>
        <dbReference type="ChEBI" id="CHEBI:30616"/>
    </ligand>
</feature>
<organism evidence="6 7">
    <name type="scientific">Stackebrandtia endophytica</name>
    <dbReference type="NCBI Taxonomy" id="1496996"/>
    <lineage>
        <taxon>Bacteria</taxon>
        <taxon>Bacillati</taxon>
        <taxon>Actinomycetota</taxon>
        <taxon>Actinomycetes</taxon>
        <taxon>Glycomycetales</taxon>
        <taxon>Glycomycetaceae</taxon>
        <taxon>Stackebrandtia</taxon>
    </lineage>
</organism>
<reference evidence="6 7" key="1">
    <citation type="submission" date="2019-06" db="EMBL/GenBank/DDBJ databases">
        <title>Sequencing the genomes of 1000 actinobacteria strains.</title>
        <authorList>
            <person name="Klenk H.-P."/>
        </authorList>
    </citation>
    <scope>NUCLEOTIDE SEQUENCE [LARGE SCALE GENOMIC DNA]</scope>
    <source>
        <strain evidence="6 7">DSM 45928</strain>
    </source>
</reference>
<evidence type="ECO:0000313" key="7">
    <source>
        <dbReference type="Proteomes" id="UP000317043"/>
    </source>
</evidence>
<evidence type="ECO:0000256" key="1">
    <source>
        <dbReference type="ARBA" id="ARBA00008239"/>
    </source>
</evidence>
<dbReference type="RefSeq" id="WP_170183188.1">
    <property type="nucleotide sequence ID" value="NZ_JBHTGS010000001.1"/>
</dbReference>
<proteinExistence type="inferred from homology"/>
<dbReference type="SUPFAM" id="SSF55874">
    <property type="entry name" value="ATPase domain of HSP90 chaperone/DNA topoisomerase II/histidine kinase"/>
    <property type="match status" value="1"/>
</dbReference>
<dbReference type="GO" id="GO:0016887">
    <property type="term" value="F:ATP hydrolysis activity"/>
    <property type="evidence" value="ECO:0007669"/>
    <property type="project" value="InterPro"/>
</dbReference>
<dbReference type="Gene3D" id="3.30.565.10">
    <property type="entry name" value="Histidine kinase-like ATPase, C-terminal domain"/>
    <property type="match status" value="1"/>
</dbReference>
<evidence type="ECO:0000256" key="3">
    <source>
        <dbReference type="ARBA" id="ARBA00022840"/>
    </source>
</evidence>
<dbReference type="Pfam" id="PF13589">
    <property type="entry name" value="HATPase_c_3"/>
    <property type="match status" value="1"/>
</dbReference>
<keyword evidence="4" id="KW-0143">Chaperone</keyword>
<dbReference type="InterPro" id="IPR001404">
    <property type="entry name" value="Hsp90_fam"/>
</dbReference>
<dbReference type="InterPro" id="IPR020568">
    <property type="entry name" value="Ribosomal_Su5_D2-typ_SF"/>
</dbReference>
<evidence type="ECO:0000256" key="5">
    <source>
        <dbReference type="PIRSR" id="PIRSR002583-1"/>
    </source>
</evidence>
<feature type="binding site" evidence="5">
    <location>
        <position position="37"/>
    </location>
    <ligand>
        <name>ATP</name>
        <dbReference type="ChEBI" id="CHEBI:30616"/>
    </ligand>
</feature>